<name>A4U4J4_9PROT</name>
<dbReference type="GO" id="GO:0032259">
    <property type="term" value="P:methylation"/>
    <property type="evidence" value="ECO:0007669"/>
    <property type="project" value="UniProtKB-KW"/>
</dbReference>
<dbReference type="AlphaFoldDB" id="A4U4J4"/>
<keyword evidence="3 7" id="KW-0489">Methyltransferase</keyword>
<dbReference type="PROSITE" id="PS00092">
    <property type="entry name" value="N6_MTASE"/>
    <property type="match status" value="1"/>
</dbReference>
<accession>A4U4J4</accession>
<evidence type="ECO:0000256" key="3">
    <source>
        <dbReference type="ARBA" id="ARBA00022603"/>
    </source>
</evidence>
<dbReference type="CDD" id="cd02440">
    <property type="entry name" value="AdoMet_MTases"/>
    <property type="match status" value="1"/>
</dbReference>
<reference evidence="7" key="1">
    <citation type="journal article" date="2007" name="J. Bacteriol.">
        <title>Comparative genome analysis of four magnetotactic bacteria reveals a complex set of group-specific genes implicated in magnetosome biomineralization and function.</title>
        <authorList>
            <person name="Richter M."/>
            <person name="Kube M."/>
            <person name="Bazylinski D.A."/>
            <person name="Lombardot T."/>
            <person name="Gloeckner F.O."/>
            <person name="Reinhardt R."/>
            <person name="Schueler D."/>
        </authorList>
    </citation>
    <scope>NUCLEOTIDE SEQUENCE</scope>
    <source>
        <strain evidence="7">MSR-1</strain>
    </source>
</reference>
<proteinExistence type="predicted"/>
<dbReference type="GO" id="GO:0008757">
    <property type="term" value="F:S-adenosylmethionine-dependent methyltransferase activity"/>
    <property type="evidence" value="ECO:0007669"/>
    <property type="project" value="InterPro"/>
</dbReference>
<dbReference type="InterPro" id="IPR007848">
    <property type="entry name" value="Small_mtfrase_dom"/>
</dbReference>
<feature type="domain" description="Methyltransferase small" evidence="6">
    <location>
        <begin position="161"/>
        <end position="328"/>
    </location>
</feature>
<evidence type="ECO:0000256" key="2">
    <source>
        <dbReference type="ARBA" id="ARBA00022552"/>
    </source>
</evidence>
<evidence type="ECO:0000256" key="1">
    <source>
        <dbReference type="ARBA" id="ARBA00022490"/>
    </source>
</evidence>
<keyword evidence="5" id="KW-0949">S-adenosyl-L-methionine</keyword>
<protein>
    <submittedName>
        <fullName evidence="7">Ribosomal RNA small subunit methyltransferase C</fullName>
    </submittedName>
</protein>
<dbReference type="GO" id="GO:0008170">
    <property type="term" value="F:N-methyltransferase activity"/>
    <property type="evidence" value="ECO:0007669"/>
    <property type="project" value="UniProtKB-ARBA"/>
</dbReference>
<dbReference type="Gene3D" id="3.40.50.150">
    <property type="entry name" value="Vaccinia Virus protein VP39"/>
    <property type="match status" value="2"/>
</dbReference>
<keyword evidence="2" id="KW-0698">rRNA processing</keyword>
<dbReference type="GO" id="GO:0003676">
    <property type="term" value="F:nucleic acid binding"/>
    <property type="evidence" value="ECO:0007669"/>
    <property type="project" value="InterPro"/>
</dbReference>
<dbReference type="InterPro" id="IPR046977">
    <property type="entry name" value="RsmC/RlmG"/>
</dbReference>
<dbReference type="Pfam" id="PF05175">
    <property type="entry name" value="MTS"/>
    <property type="match status" value="1"/>
</dbReference>
<dbReference type="PANTHER" id="PTHR47816:SF4">
    <property type="entry name" value="RIBOSOMAL RNA SMALL SUBUNIT METHYLTRANSFERASE C"/>
    <property type="match status" value="1"/>
</dbReference>
<evidence type="ECO:0000256" key="5">
    <source>
        <dbReference type="ARBA" id="ARBA00022691"/>
    </source>
</evidence>
<evidence type="ECO:0000313" key="7">
    <source>
        <dbReference type="EMBL" id="CAM77801.1"/>
    </source>
</evidence>
<dbReference type="InterPro" id="IPR029063">
    <property type="entry name" value="SAM-dependent_MTases_sf"/>
</dbReference>
<dbReference type="InterPro" id="IPR002052">
    <property type="entry name" value="DNA_methylase_N6_adenine_CS"/>
</dbReference>
<evidence type="ECO:0000256" key="4">
    <source>
        <dbReference type="ARBA" id="ARBA00022679"/>
    </source>
</evidence>
<dbReference type="GO" id="GO:0006364">
    <property type="term" value="P:rRNA processing"/>
    <property type="evidence" value="ECO:0007669"/>
    <property type="project" value="UniProtKB-KW"/>
</dbReference>
<dbReference type="EMBL" id="CU459003">
    <property type="protein sequence ID" value="CAM77801.1"/>
    <property type="molecule type" value="Genomic_DNA"/>
</dbReference>
<gene>
    <name evidence="7" type="primary">rsmC</name>
    <name evidence="7" type="ORF">MGR_3869</name>
</gene>
<sequence length="336" mass="36588">MDKIDDQLRALALPFDKGFLDMPARAFWLRAEASPHFTAWSGQLECQQGFRPAFDRLQAAGFKAVERLAGGYPLGLCLLSKHKSESRALIAQGLDQLAPGGVLVCCGANASGAASLEKEAAKRFGLLGSLSKHQCRVFWLEKAEAADWLAEGAPRPVADTALVARAGCFSPDHVDRGSRLLAAHLPAGLSGRVADLGAGWGYLSAEILSRFDAVTAVDLYEAESMALDDARTNLAAFGERASYHWIDVCAGLPEVAPYDWIVSNPPFHEGAKADPAIGQAFITAAWKAIRRRGKFLLVANQHLPYEAELRRRFREVELVTVADGFKIYLSTNRHDR</sequence>
<dbReference type="PANTHER" id="PTHR47816">
    <property type="entry name" value="RIBOSOMAL RNA SMALL SUBUNIT METHYLTRANSFERASE C"/>
    <property type="match status" value="1"/>
</dbReference>
<dbReference type="SUPFAM" id="SSF53335">
    <property type="entry name" value="S-adenosyl-L-methionine-dependent methyltransferases"/>
    <property type="match status" value="1"/>
</dbReference>
<keyword evidence="1" id="KW-0963">Cytoplasm</keyword>
<evidence type="ECO:0000259" key="6">
    <source>
        <dbReference type="Pfam" id="PF05175"/>
    </source>
</evidence>
<keyword evidence="4 7" id="KW-0808">Transferase</keyword>
<organism evidence="7">
    <name type="scientific">Magnetospirillum gryphiswaldense</name>
    <dbReference type="NCBI Taxonomy" id="55518"/>
    <lineage>
        <taxon>Bacteria</taxon>
        <taxon>Pseudomonadati</taxon>
        <taxon>Pseudomonadota</taxon>
        <taxon>Alphaproteobacteria</taxon>
        <taxon>Rhodospirillales</taxon>
        <taxon>Rhodospirillaceae</taxon>
        <taxon>Magnetospirillum</taxon>
    </lineage>
</organism>
<dbReference type="RefSeq" id="WP_106001195.1">
    <property type="nucleotide sequence ID" value="NZ_CP027527.1"/>
</dbReference>